<reference evidence="2 3" key="1">
    <citation type="submission" date="2017-04" db="EMBL/GenBank/DDBJ databases">
        <title>Whole Genome Sequence of 1,4-Dioxane Degrading Bacterium Mycobacterium dioxanotrophicus PH-06.</title>
        <authorList>
            <person name="He Y."/>
        </authorList>
    </citation>
    <scope>NUCLEOTIDE SEQUENCE [LARGE SCALE GENOMIC DNA]</scope>
    <source>
        <strain evidence="2 3">PH-06</strain>
    </source>
</reference>
<dbReference type="AlphaFoldDB" id="A0A1Y0C1S2"/>
<name>A0A1Y0C1S2_9MYCO</name>
<sequence length="115" mass="12445">MTRTKSLRAVGEGETAPPKPPKDVAEAAKNGTPRELLVAMRDRIAVTVADPTCPARELASLTKRLQDIANAIDAMDAREDSQLRVRELEVALREVAPDHPLISDAVDDTYDASVV</sequence>
<feature type="region of interest" description="Disordered" evidence="1">
    <location>
        <begin position="1"/>
        <end position="29"/>
    </location>
</feature>
<accession>A0A1Y0C1S2</accession>
<gene>
    <name evidence="2" type="ORF">BTO20_11430</name>
</gene>
<evidence type="ECO:0000313" key="3">
    <source>
        <dbReference type="Proteomes" id="UP000195331"/>
    </source>
</evidence>
<keyword evidence="3" id="KW-1185">Reference proteome</keyword>
<proteinExistence type="predicted"/>
<dbReference type="KEGG" id="mdx:BTO20_11430"/>
<organism evidence="2 3">
    <name type="scientific">Mycobacterium dioxanotrophicus</name>
    <dbReference type="NCBI Taxonomy" id="482462"/>
    <lineage>
        <taxon>Bacteria</taxon>
        <taxon>Bacillati</taxon>
        <taxon>Actinomycetota</taxon>
        <taxon>Actinomycetes</taxon>
        <taxon>Mycobacteriales</taxon>
        <taxon>Mycobacteriaceae</taxon>
        <taxon>Mycobacterium</taxon>
    </lineage>
</organism>
<dbReference type="OrthoDB" id="5196675at2"/>
<dbReference type="EMBL" id="CP020809">
    <property type="protein sequence ID" value="ART69112.1"/>
    <property type="molecule type" value="Genomic_DNA"/>
</dbReference>
<evidence type="ECO:0000313" key="2">
    <source>
        <dbReference type="EMBL" id="ART69112.1"/>
    </source>
</evidence>
<dbReference type="Proteomes" id="UP000195331">
    <property type="component" value="Chromosome"/>
</dbReference>
<evidence type="ECO:0000256" key="1">
    <source>
        <dbReference type="SAM" id="MobiDB-lite"/>
    </source>
</evidence>
<protein>
    <submittedName>
        <fullName evidence="2">Uncharacterized protein</fullName>
    </submittedName>
</protein>